<evidence type="ECO:0000256" key="10">
    <source>
        <dbReference type="PIRSR" id="PIRSR601885-1"/>
    </source>
</evidence>
<dbReference type="GO" id="GO:0005737">
    <property type="term" value="C:cytoplasm"/>
    <property type="evidence" value="ECO:0007669"/>
    <property type="project" value="UniProtKB-SubCell"/>
</dbReference>
<comment type="caution">
    <text evidence="13">Lacks conserved residue(s) required for the propagation of feature annotation.</text>
</comment>
<evidence type="ECO:0000259" key="16">
    <source>
        <dbReference type="PROSITE" id="PS51393"/>
    </source>
</evidence>
<evidence type="ECO:0000256" key="8">
    <source>
        <dbReference type="ARBA" id="ARBA00023004"/>
    </source>
</evidence>
<dbReference type="InterPro" id="IPR020834">
    <property type="entry name" value="LipOase_CS"/>
</dbReference>
<name>A0AAY5KT17_ESOLU</name>
<evidence type="ECO:0000256" key="9">
    <source>
        <dbReference type="ARBA" id="ARBA00023098"/>
    </source>
</evidence>
<dbReference type="Pfam" id="PF01477">
    <property type="entry name" value="PLAT"/>
    <property type="match status" value="1"/>
</dbReference>
<feature type="binding site" evidence="10">
    <location>
        <position position="504"/>
    </location>
    <ligand>
        <name>Fe cation</name>
        <dbReference type="ChEBI" id="CHEBI:24875"/>
        <note>catalytic</note>
    </ligand>
</feature>
<keyword evidence="9" id="KW-0443">Lipid metabolism</keyword>
<dbReference type="PROSITE" id="PS50095">
    <property type="entry name" value="PLAT"/>
    <property type="match status" value="1"/>
</dbReference>
<feature type="binding site" evidence="11">
    <location>
        <position position="17"/>
    </location>
    <ligand>
        <name>Ca(2+)</name>
        <dbReference type="ChEBI" id="CHEBI:29108"/>
        <label>1</label>
    </ligand>
</feature>
<evidence type="ECO:0000256" key="1">
    <source>
        <dbReference type="ARBA" id="ARBA00004496"/>
    </source>
</evidence>
<evidence type="ECO:0000256" key="14">
    <source>
        <dbReference type="RuleBase" id="RU003974"/>
    </source>
</evidence>
<comment type="pathway">
    <text evidence="2">Lipid metabolism.</text>
</comment>
<accession>A0AAY5KT17</accession>
<dbReference type="PANTHER" id="PTHR11771">
    <property type="entry name" value="LIPOXYGENASE"/>
    <property type="match status" value="1"/>
</dbReference>
<dbReference type="InterPro" id="IPR013819">
    <property type="entry name" value="LipOase_C"/>
</dbReference>
<keyword evidence="18" id="KW-1185">Reference proteome</keyword>
<protein>
    <recommendedName>
        <fullName evidence="19">Lipoxygenase domain-containing protein</fullName>
    </recommendedName>
</protein>
<evidence type="ECO:0000256" key="6">
    <source>
        <dbReference type="ARBA" id="ARBA00022964"/>
    </source>
</evidence>
<feature type="site" description="Essential for stabilizing binding to COTL1" evidence="12">
    <location>
        <position position="104"/>
    </location>
</feature>
<dbReference type="InterPro" id="IPR020833">
    <property type="entry name" value="LipOase_Fe_BS"/>
</dbReference>
<dbReference type="PRINTS" id="PR00087">
    <property type="entry name" value="LIPOXYGENASE"/>
</dbReference>
<evidence type="ECO:0000256" key="13">
    <source>
        <dbReference type="PROSITE-ProRule" id="PRU00152"/>
    </source>
</evidence>
<dbReference type="PROSITE" id="PS51393">
    <property type="entry name" value="LIPOXYGENASE_3"/>
    <property type="match status" value="1"/>
</dbReference>
<reference evidence="17" key="2">
    <citation type="submission" date="2025-08" db="UniProtKB">
        <authorList>
            <consortium name="Ensembl"/>
        </authorList>
    </citation>
    <scope>IDENTIFICATION</scope>
</reference>
<dbReference type="Pfam" id="PF00305">
    <property type="entry name" value="Lipoxygenase"/>
    <property type="match status" value="1"/>
</dbReference>
<evidence type="ECO:0000256" key="2">
    <source>
        <dbReference type="ARBA" id="ARBA00005189"/>
    </source>
</evidence>
<keyword evidence="4" id="KW-0963">Cytoplasm</keyword>
<reference evidence="17" key="3">
    <citation type="submission" date="2025-09" db="UniProtKB">
        <authorList>
            <consortium name="Ensembl"/>
        </authorList>
    </citation>
    <scope>IDENTIFICATION</scope>
</reference>
<evidence type="ECO:0000259" key="15">
    <source>
        <dbReference type="PROSITE" id="PS50095"/>
    </source>
</evidence>
<dbReference type="InterPro" id="IPR001024">
    <property type="entry name" value="PLAT/LH2_dom"/>
</dbReference>
<keyword evidence="5 10" id="KW-0479">Metal-binding</keyword>
<sequence>MVVYKVEVFTGDMMCAGTTNSITIQLIGTKGESDKIAFPSRGSQIPKGKDEFEVPTTSSLGHLVLLRLQTKHHIFHFIDKEWFCSKVVVTTPEGETVHFPCYQWVSSDKPDVKNVISWLMILDSISVKTKSVFSLPREVQFSFTKATEFFLTIGTKNTHTSSTLPFFFTLMVSCCLSEYVEEHWKEDTFFGYQYLNGINPMMIRRCSKLPDNFPVTETMVKASLQEQRSLAEEIQNGNMFLVDYKNLDGVTANVINGKQQYLTAPLVLLHKNTDDTLKPIAIQLKQTPGDDNPIFLPTDSEYDWLLAKIFVRAADFAEHELNFHLLRTHLLSEVFAMATLRNFPMVHPLYKLLMPHFRYTLQIDTLARSQLISKHGIINTFAAVGGPGMMMYLKKAVASLTYSSLCMPEDIAARGLESLPNFYYRDDGLKLWNIIQKYVQGVVENYYCQDADVVKDSELQGWITEVYDHGFNKEPNTGIPQSFTLVTDLVKFLTMVIFTASVQHAAVNNGQFDFAGWMPNAPISLQKPPPTTKGQSTEKTMLETFPDINVTVHGLATVYLLSKQSDDYVPLGKYTDDQFIEKIPLEKIKQLQKELNIFNYETKIRNVELPLPYTYLMPEHVENSVAT</sequence>
<dbReference type="Gene3D" id="1.20.245.10">
    <property type="entry name" value="Lipoxygenase-1, Domain 5"/>
    <property type="match status" value="1"/>
</dbReference>
<evidence type="ECO:0000256" key="12">
    <source>
        <dbReference type="PIRSR" id="PIRSR601885-3"/>
    </source>
</evidence>
<dbReference type="GeneTree" id="ENSGT00940000156796"/>
<dbReference type="SUPFAM" id="SSF49723">
    <property type="entry name" value="Lipase/lipooxygenase domain (PLAT/LH2 domain)"/>
    <property type="match status" value="1"/>
</dbReference>
<keyword evidence="6 14" id="KW-0223">Dioxygenase</keyword>
<proteinExistence type="inferred from homology"/>
<keyword evidence="11" id="KW-0106">Calcium</keyword>
<feature type="binding site" evidence="10">
    <location>
        <position position="324"/>
    </location>
    <ligand>
        <name>Fe cation</name>
        <dbReference type="ChEBI" id="CHEBI:24875"/>
        <note>catalytic</note>
    </ligand>
</feature>
<comment type="similarity">
    <text evidence="3 14">Belongs to the lipoxygenase family.</text>
</comment>
<evidence type="ECO:0008006" key="19">
    <source>
        <dbReference type="Google" id="ProtNLM"/>
    </source>
</evidence>
<dbReference type="InterPro" id="IPR036392">
    <property type="entry name" value="PLAT/LH2_dom_sf"/>
</dbReference>
<organism evidence="17 18">
    <name type="scientific">Esox lucius</name>
    <name type="common">Northern pike</name>
    <dbReference type="NCBI Taxonomy" id="8010"/>
    <lineage>
        <taxon>Eukaryota</taxon>
        <taxon>Metazoa</taxon>
        <taxon>Chordata</taxon>
        <taxon>Craniata</taxon>
        <taxon>Vertebrata</taxon>
        <taxon>Euteleostomi</taxon>
        <taxon>Actinopterygii</taxon>
        <taxon>Neopterygii</taxon>
        <taxon>Teleostei</taxon>
        <taxon>Protacanthopterygii</taxon>
        <taxon>Esociformes</taxon>
        <taxon>Esocidae</taxon>
        <taxon>Esox</taxon>
    </lineage>
</organism>
<evidence type="ECO:0000256" key="3">
    <source>
        <dbReference type="ARBA" id="ARBA00009419"/>
    </source>
</evidence>
<dbReference type="Gene3D" id="2.60.60.20">
    <property type="entry name" value="PLAT/LH2 domain"/>
    <property type="match status" value="1"/>
</dbReference>
<dbReference type="Proteomes" id="UP000265140">
    <property type="component" value="Chromosome 13"/>
</dbReference>
<evidence type="ECO:0000256" key="5">
    <source>
        <dbReference type="ARBA" id="ARBA00022723"/>
    </source>
</evidence>
<dbReference type="InterPro" id="IPR000907">
    <property type="entry name" value="LipOase"/>
</dbReference>
<dbReference type="PROSITE" id="PS00711">
    <property type="entry name" value="LIPOXYGENASE_1"/>
    <property type="match status" value="1"/>
</dbReference>
<comment type="subcellular location">
    <subcellularLocation>
        <location evidence="1">Cytoplasm</location>
    </subcellularLocation>
</comment>
<evidence type="ECO:0000256" key="7">
    <source>
        <dbReference type="ARBA" id="ARBA00023002"/>
    </source>
</evidence>
<dbReference type="Gene3D" id="3.10.450.60">
    <property type="match status" value="1"/>
</dbReference>
<dbReference type="GO" id="GO:0016702">
    <property type="term" value="F:oxidoreductase activity, acting on single donors with incorporation of molecular oxygen, incorporation of two atoms of oxygen"/>
    <property type="evidence" value="ECO:0007669"/>
    <property type="project" value="InterPro"/>
</dbReference>
<feature type="domain" description="PLAT" evidence="15">
    <location>
        <begin position="2"/>
        <end position="119"/>
    </location>
</feature>
<evidence type="ECO:0000313" key="17">
    <source>
        <dbReference type="Ensembl" id="ENSELUP00000092313.1"/>
    </source>
</evidence>
<dbReference type="AlphaFoldDB" id="A0AAY5KT17"/>
<dbReference type="GO" id="GO:0034440">
    <property type="term" value="P:lipid oxidation"/>
    <property type="evidence" value="ECO:0007669"/>
    <property type="project" value="InterPro"/>
</dbReference>
<comment type="cofactor">
    <cofactor evidence="10">
        <name>Fe cation</name>
        <dbReference type="ChEBI" id="CHEBI:24875"/>
    </cofactor>
    <text evidence="10">Binds 1 Fe cation per subunit.</text>
</comment>
<keyword evidence="8 10" id="KW-0408">Iron</keyword>
<dbReference type="Ensembl" id="ENSELUT00000110297.1">
    <property type="protein sequence ID" value="ENSELUP00000092313.1"/>
    <property type="gene ID" value="ENSELUG00000002555.3"/>
</dbReference>
<evidence type="ECO:0000313" key="18">
    <source>
        <dbReference type="Proteomes" id="UP000265140"/>
    </source>
</evidence>
<dbReference type="SUPFAM" id="SSF48484">
    <property type="entry name" value="Lipoxigenase"/>
    <property type="match status" value="1"/>
</dbReference>
<dbReference type="PRINTS" id="PR00467">
    <property type="entry name" value="MAMLPOXGNASE"/>
</dbReference>
<reference evidence="17 18" key="1">
    <citation type="submission" date="2020-02" db="EMBL/GenBank/DDBJ databases">
        <title>Esox lucius (northern pike) genome, fEsoLuc1, primary haplotype.</title>
        <authorList>
            <person name="Myers G."/>
            <person name="Karagic N."/>
            <person name="Meyer A."/>
            <person name="Pippel M."/>
            <person name="Reichard M."/>
            <person name="Winkler S."/>
            <person name="Tracey A."/>
            <person name="Sims Y."/>
            <person name="Howe K."/>
            <person name="Rhie A."/>
            <person name="Formenti G."/>
            <person name="Durbin R."/>
            <person name="Fedrigo O."/>
            <person name="Jarvis E.D."/>
        </authorList>
    </citation>
    <scope>NUCLEOTIDE SEQUENCE [LARGE SCALE GENOMIC DNA]</scope>
</reference>
<dbReference type="InterPro" id="IPR001885">
    <property type="entry name" value="LipOase_mml"/>
</dbReference>
<evidence type="ECO:0000256" key="11">
    <source>
        <dbReference type="PIRSR" id="PIRSR601885-2"/>
    </source>
</evidence>
<feature type="domain" description="Lipoxygenase" evidence="16">
    <location>
        <begin position="183"/>
        <end position="627"/>
    </location>
</feature>
<feature type="binding site" evidence="10">
    <location>
        <position position="329"/>
    </location>
    <ligand>
        <name>Fe cation</name>
        <dbReference type="ChEBI" id="CHEBI:24875"/>
        <note>catalytic</note>
    </ligand>
</feature>
<dbReference type="FunFam" id="1.20.245.10:FF:000001">
    <property type="entry name" value="Arachidonate 5-lipoxygenase a"/>
    <property type="match status" value="1"/>
</dbReference>
<dbReference type="GO" id="GO:0005506">
    <property type="term" value="F:iron ion binding"/>
    <property type="evidence" value="ECO:0007669"/>
    <property type="project" value="InterPro"/>
</dbReference>
<keyword evidence="7 14" id="KW-0560">Oxidoreductase</keyword>
<evidence type="ECO:0000256" key="4">
    <source>
        <dbReference type="ARBA" id="ARBA00022490"/>
    </source>
</evidence>
<dbReference type="InterPro" id="IPR036226">
    <property type="entry name" value="LipOase_C_sf"/>
</dbReference>
<dbReference type="PROSITE" id="PS00081">
    <property type="entry name" value="LIPOXYGENASE_2"/>
    <property type="match status" value="1"/>
</dbReference>
<dbReference type="SMART" id="SM00308">
    <property type="entry name" value="LH2"/>
    <property type="match status" value="1"/>
</dbReference>